<dbReference type="Gene3D" id="1.10.357.10">
    <property type="entry name" value="Tetracycline Repressor, domain 2"/>
    <property type="match status" value="1"/>
</dbReference>
<proteinExistence type="predicted"/>
<dbReference type="InterPro" id="IPR009057">
    <property type="entry name" value="Homeodomain-like_sf"/>
</dbReference>
<dbReference type="Pfam" id="PF14278">
    <property type="entry name" value="TetR_C_8"/>
    <property type="match status" value="1"/>
</dbReference>
<name>A0A2T4T0Y6_STAGA</name>
<protein>
    <submittedName>
        <fullName evidence="5">TetR/AcrR family transcriptional regulator</fullName>
    </submittedName>
</protein>
<evidence type="ECO:0000313" key="6">
    <source>
        <dbReference type="Proteomes" id="UP000283576"/>
    </source>
</evidence>
<sequence length="182" mass="21984">MKRNAKYKIIKNMIILLEEQPFENITIKMICAYSGINRTTFYDYFQDKYDLMTTIQTYHLDKYTKLLNAFYDSFKDVEIDHYKLYKFFKVILTYIQRHYGFFHAILVTHPNRDLFSDYVHETKETYTKLLDNYTNVLNKKQFVIYAVGGQIGLIYYWIREDCKESPDELAQILLANAIKLRR</sequence>
<feature type="domain" description="HTH tetR-type" evidence="4">
    <location>
        <begin position="3"/>
        <end position="63"/>
    </location>
</feature>
<evidence type="ECO:0000256" key="2">
    <source>
        <dbReference type="PROSITE-ProRule" id="PRU00335"/>
    </source>
</evidence>
<comment type="caution">
    <text evidence="5">The sequence shown here is derived from an EMBL/GenBank/DDBJ whole genome shotgun (WGS) entry which is preliminary data.</text>
</comment>
<organism evidence="5 6">
    <name type="scientific">Staphylococcus gallinarum</name>
    <dbReference type="NCBI Taxonomy" id="1293"/>
    <lineage>
        <taxon>Bacteria</taxon>
        <taxon>Bacillati</taxon>
        <taxon>Bacillota</taxon>
        <taxon>Bacilli</taxon>
        <taxon>Bacillales</taxon>
        <taxon>Staphylococcaceae</taxon>
        <taxon>Staphylococcus</taxon>
    </lineage>
</organism>
<dbReference type="InterPro" id="IPR001647">
    <property type="entry name" value="HTH_TetR"/>
</dbReference>
<dbReference type="InterPro" id="IPR050624">
    <property type="entry name" value="HTH-type_Tx_Regulator"/>
</dbReference>
<dbReference type="PANTHER" id="PTHR43479:SF7">
    <property type="entry name" value="TETR-FAMILY TRANSCRIPTIONAL REGULATOR"/>
    <property type="match status" value="1"/>
</dbReference>
<evidence type="ECO:0000256" key="3">
    <source>
        <dbReference type="SAM" id="Phobius"/>
    </source>
</evidence>
<dbReference type="Proteomes" id="UP000283576">
    <property type="component" value="Unassembled WGS sequence"/>
</dbReference>
<keyword evidence="3" id="KW-0472">Membrane</keyword>
<dbReference type="EMBL" id="QXRZ01000002">
    <property type="protein sequence ID" value="RIL43968.1"/>
    <property type="molecule type" value="Genomic_DNA"/>
</dbReference>
<keyword evidence="3" id="KW-1133">Transmembrane helix</keyword>
<evidence type="ECO:0000313" key="5">
    <source>
        <dbReference type="EMBL" id="RIL43968.1"/>
    </source>
</evidence>
<dbReference type="RefSeq" id="WP_107527393.1">
    <property type="nucleotide sequence ID" value="NZ_JAIBNU010000003.1"/>
</dbReference>
<feature type="transmembrane region" description="Helical" evidence="3">
    <location>
        <begin position="142"/>
        <end position="158"/>
    </location>
</feature>
<keyword evidence="3" id="KW-0812">Transmembrane</keyword>
<dbReference type="AlphaFoldDB" id="A0A2T4T0Y6"/>
<feature type="DNA-binding region" description="H-T-H motif" evidence="2">
    <location>
        <begin position="26"/>
        <end position="45"/>
    </location>
</feature>
<dbReference type="Pfam" id="PF00440">
    <property type="entry name" value="TetR_N"/>
    <property type="match status" value="1"/>
</dbReference>
<dbReference type="InterPro" id="IPR039532">
    <property type="entry name" value="TetR_C_Firmicutes"/>
</dbReference>
<evidence type="ECO:0000256" key="1">
    <source>
        <dbReference type="ARBA" id="ARBA00023125"/>
    </source>
</evidence>
<accession>A0A2T4T0Y6</accession>
<dbReference type="PANTHER" id="PTHR43479">
    <property type="entry name" value="ACREF/ENVCD OPERON REPRESSOR-RELATED"/>
    <property type="match status" value="1"/>
</dbReference>
<reference evidence="5 6" key="1">
    <citation type="journal article" date="2016" name="Front. Microbiol.">
        <title>Comprehensive Phylogenetic Analysis of Bovine Non-aureus Staphylococci Species Based on Whole-Genome Sequencing.</title>
        <authorList>
            <person name="Naushad S."/>
            <person name="Barkema H.W."/>
            <person name="Luby C."/>
            <person name="Condas L.A."/>
            <person name="Nobrega D.B."/>
            <person name="Carson D.A."/>
            <person name="De Buck J."/>
        </authorList>
    </citation>
    <scope>NUCLEOTIDE SEQUENCE [LARGE SCALE GENOMIC DNA]</scope>
    <source>
        <strain evidence="5 6">SNUC 1388</strain>
    </source>
</reference>
<evidence type="ECO:0000259" key="4">
    <source>
        <dbReference type="PROSITE" id="PS50977"/>
    </source>
</evidence>
<keyword evidence="1 2" id="KW-0238">DNA-binding</keyword>
<dbReference type="SUPFAM" id="SSF46689">
    <property type="entry name" value="Homeodomain-like"/>
    <property type="match status" value="1"/>
</dbReference>
<dbReference type="PROSITE" id="PS50977">
    <property type="entry name" value="HTH_TETR_2"/>
    <property type="match status" value="1"/>
</dbReference>
<gene>
    <name evidence="5" type="ORF">BUZ01_04890</name>
</gene>
<dbReference type="GO" id="GO:0003677">
    <property type="term" value="F:DNA binding"/>
    <property type="evidence" value="ECO:0007669"/>
    <property type="project" value="UniProtKB-UniRule"/>
</dbReference>